<dbReference type="OrthoDB" id="100006at2759"/>
<dbReference type="GO" id="GO:0004930">
    <property type="term" value="F:G protein-coupled receptor activity"/>
    <property type="evidence" value="ECO:0007669"/>
    <property type="project" value="InterPro"/>
</dbReference>
<gene>
    <name evidence="7" type="ORF">E0L32_005934</name>
</gene>
<comment type="subcellular location">
    <subcellularLocation>
        <location evidence="1">Membrane</location>
        <topology evidence="1">Multi-pass membrane protein</topology>
    </subcellularLocation>
</comment>
<dbReference type="PANTHER" id="PTHR23112:SF37">
    <property type="entry name" value="G PROTEIN-COUPLED RECEPTOR GPR1"/>
    <property type="match status" value="1"/>
</dbReference>
<accession>A0A507B9J6</accession>
<feature type="transmembrane region" description="Helical" evidence="6">
    <location>
        <begin position="404"/>
        <end position="427"/>
    </location>
</feature>
<evidence type="ECO:0000256" key="5">
    <source>
        <dbReference type="SAM" id="MobiDB-lite"/>
    </source>
</evidence>
<keyword evidence="2 6" id="KW-0812">Transmembrane</keyword>
<dbReference type="InParanoid" id="A0A507B9J6"/>
<dbReference type="InterPro" id="IPR000276">
    <property type="entry name" value="GPCR_Rhodpsn"/>
</dbReference>
<organism evidence="7 8">
    <name type="scientific">Thyridium curvatum</name>
    <dbReference type="NCBI Taxonomy" id="1093900"/>
    <lineage>
        <taxon>Eukaryota</taxon>
        <taxon>Fungi</taxon>
        <taxon>Dikarya</taxon>
        <taxon>Ascomycota</taxon>
        <taxon>Pezizomycotina</taxon>
        <taxon>Sordariomycetes</taxon>
        <taxon>Sordariomycetidae</taxon>
        <taxon>Thyridiales</taxon>
        <taxon>Thyridiaceae</taxon>
        <taxon>Thyridium</taxon>
    </lineage>
</organism>
<feature type="transmembrane region" description="Helical" evidence="6">
    <location>
        <begin position="206"/>
        <end position="229"/>
    </location>
</feature>
<feature type="region of interest" description="Disordered" evidence="5">
    <location>
        <begin position="500"/>
        <end position="534"/>
    </location>
</feature>
<evidence type="ECO:0000256" key="4">
    <source>
        <dbReference type="ARBA" id="ARBA00023136"/>
    </source>
</evidence>
<evidence type="ECO:0000256" key="6">
    <source>
        <dbReference type="SAM" id="Phobius"/>
    </source>
</evidence>
<dbReference type="Proteomes" id="UP000319257">
    <property type="component" value="Unassembled WGS sequence"/>
</dbReference>
<dbReference type="STRING" id="1093900.A0A507B9J6"/>
<feature type="compositionally biased region" description="Polar residues" evidence="5">
    <location>
        <begin position="12"/>
        <end position="35"/>
    </location>
</feature>
<feature type="transmembrane region" description="Helical" evidence="6">
    <location>
        <begin position="166"/>
        <end position="186"/>
    </location>
</feature>
<evidence type="ECO:0000313" key="8">
    <source>
        <dbReference type="Proteomes" id="UP000319257"/>
    </source>
</evidence>
<dbReference type="Gene3D" id="1.20.1070.10">
    <property type="entry name" value="Rhodopsin 7-helix transmembrane proteins"/>
    <property type="match status" value="1"/>
</dbReference>
<proteinExistence type="predicted"/>
<dbReference type="Pfam" id="PF00001">
    <property type="entry name" value="7tm_1"/>
    <property type="match status" value="1"/>
</dbReference>
<name>A0A507B9J6_9PEZI</name>
<protein>
    <submittedName>
        <fullName evidence="7">Uncharacterized protein</fullName>
    </submittedName>
</protein>
<dbReference type="GO" id="GO:0007189">
    <property type="term" value="P:adenylate cyclase-activating G protein-coupled receptor signaling pathway"/>
    <property type="evidence" value="ECO:0007669"/>
    <property type="project" value="TreeGrafter"/>
</dbReference>
<evidence type="ECO:0000256" key="1">
    <source>
        <dbReference type="ARBA" id="ARBA00004141"/>
    </source>
</evidence>
<keyword evidence="8" id="KW-1185">Reference proteome</keyword>
<feature type="transmembrane region" description="Helical" evidence="6">
    <location>
        <begin position="76"/>
        <end position="100"/>
    </location>
</feature>
<dbReference type="PANTHER" id="PTHR23112">
    <property type="entry name" value="G PROTEIN-COUPLED RECEPTOR 157-RELATED"/>
    <property type="match status" value="1"/>
</dbReference>
<evidence type="ECO:0000256" key="2">
    <source>
        <dbReference type="ARBA" id="ARBA00022692"/>
    </source>
</evidence>
<keyword evidence="3 6" id="KW-1133">Transmembrane helix</keyword>
<dbReference type="RefSeq" id="XP_030995442.1">
    <property type="nucleotide sequence ID" value="XM_031140510.1"/>
</dbReference>
<evidence type="ECO:0000313" key="7">
    <source>
        <dbReference type="EMBL" id="TPX13731.1"/>
    </source>
</evidence>
<sequence length="578" mass="62573">MLKPLGFRGLSAASSDPTQTSLPLASEASSTNTGLKESKFEPHDDRLTDLGMPVNEALLSEQSRSLVGLPPVLRHGLTGVAVIAGISLLSTVALFIHLTFKLVTWHVQARKSHNAQKRMHSPTAVDLSLGLSQRYFRGGKARHAEEGGAPKDNGQVKIVKPEPNQFVVLLYNLLLADIHQGMAFFLNSVWVGNDSIMVGTTTCWAQGWFVSTGDLAASCFITAIAIHTYCIIVRGWKPPQWAVIATCVFLWAFVYILAIIGVGITGDGGKIGGYYVRAAAWCWVNKEYDTLRLVLHYLYIFISLALTSLLYTLIFFTLRRRTQEADRGRPGDVGAASGKRSLDLRSTTTTTTNSAAKPAGSGATKAKLNGHHPAFLVYPIIYVFCTLPLALGRIATMAGADVPLAYFCAAGALIVSNGWADVLLWGLTRRSVIFGHIDDDDLGIETFEFMRTPARRFGNMIWVEGAGSAAAAGKGKPGGGGMGEESGFWERLLKGPKGWRELAGSQSSRNSHVHGHRRTGERSISQESLRGAAQNDRGMAIQMDLVTTVVVEMDHDVKNVRTRDASAHSTGSESRMGM</sequence>
<dbReference type="EMBL" id="SKBQ01000032">
    <property type="protein sequence ID" value="TPX13731.1"/>
    <property type="molecule type" value="Genomic_DNA"/>
</dbReference>
<dbReference type="GO" id="GO:0005886">
    <property type="term" value="C:plasma membrane"/>
    <property type="evidence" value="ECO:0007669"/>
    <property type="project" value="TreeGrafter"/>
</dbReference>
<dbReference type="SUPFAM" id="SSF81321">
    <property type="entry name" value="Family A G protein-coupled receptor-like"/>
    <property type="match status" value="1"/>
</dbReference>
<keyword evidence="4 6" id="KW-0472">Membrane</keyword>
<reference evidence="7 8" key="1">
    <citation type="submission" date="2019-06" db="EMBL/GenBank/DDBJ databases">
        <title>Draft genome sequence of the filamentous fungus Phialemoniopsis curvata isolated from diesel fuel.</title>
        <authorList>
            <person name="Varaljay V.A."/>
            <person name="Lyon W.J."/>
            <person name="Crouch A.L."/>
            <person name="Drake C.E."/>
            <person name="Hollomon J.M."/>
            <person name="Nadeau L.J."/>
            <person name="Nunn H.S."/>
            <person name="Stevenson B.S."/>
            <person name="Bojanowski C.L."/>
            <person name="Crookes-Goodson W.J."/>
        </authorList>
    </citation>
    <scope>NUCLEOTIDE SEQUENCE [LARGE SCALE GENOMIC DNA]</scope>
    <source>
        <strain evidence="7 8">D216</strain>
    </source>
</reference>
<feature type="region of interest" description="Disordered" evidence="5">
    <location>
        <begin position="10"/>
        <end position="47"/>
    </location>
</feature>
<feature type="transmembrane region" description="Helical" evidence="6">
    <location>
        <begin position="241"/>
        <end position="264"/>
    </location>
</feature>
<dbReference type="CDD" id="cd00637">
    <property type="entry name" value="7tm_classA_rhodopsin-like"/>
    <property type="match status" value="1"/>
</dbReference>
<dbReference type="AlphaFoldDB" id="A0A507B9J6"/>
<feature type="transmembrane region" description="Helical" evidence="6">
    <location>
        <begin position="297"/>
        <end position="318"/>
    </location>
</feature>
<feature type="compositionally biased region" description="Basic and acidic residues" evidence="5">
    <location>
        <begin position="36"/>
        <end position="47"/>
    </location>
</feature>
<comment type="caution">
    <text evidence="7">The sequence shown here is derived from an EMBL/GenBank/DDBJ whole genome shotgun (WGS) entry which is preliminary data.</text>
</comment>
<dbReference type="GeneID" id="41973381"/>
<evidence type="ECO:0000256" key="3">
    <source>
        <dbReference type="ARBA" id="ARBA00022989"/>
    </source>
</evidence>
<feature type="transmembrane region" description="Helical" evidence="6">
    <location>
        <begin position="375"/>
        <end position="398"/>
    </location>
</feature>